<dbReference type="GO" id="GO:0005634">
    <property type="term" value="C:nucleus"/>
    <property type="evidence" value="ECO:0007669"/>
    <property type="project" value="TreeGrafter"/>
</dbReference>
<dbReference type="Gene3D" id="4.10.240.10">
    <property type="entry name" value="Zn(2)-C6 fungal-type DNA-binding domain"/>
    <property type="match status" value="1"/>
</dbReference>
<dbReference type="GO" id="GO:0006351">
    <property type="term" value="P:DNA-templated transcription"/>
    <property type="evidence" value="ECO:0007669"/>
    <property type="project" value="InterPro"/>
</dbReference>
<keyword evidence="2" id="KW-0805">Transcription regulation</keyword>
<dbReference type="InterPro" id="IPR036864">
    <property type="entry name" value="Zn2-C6_fun-type_DNA-bd_sf"/>
</dbReference>
<feature type="compositionally biased region" description="Polar residues" evidence="6">
    <location>
        <begin position="109"/>
        <end position="127"/>
    </location>
</feature>
<feature type="region of interest" description="Disordered" evidence="6">
    <location>
        <begin position="109"/>
        <end position="130"/>
    </location>
</feature>
<keyword evidence="3" id="KW-0238">DNA-binding</keyword>
<protein>
    <submittedName>
        <fullName evidence="8">C6 transcription factor</fullName>
    </submittedName>
</protein>
<dbReference type="Pfam" id="PF04082">
    <property type="entry name" value="Fungal_trans"/>
    <property type="match status" value="1"/>
</dbReference>
<keyword evidence="5" id="KW-0539">Nucleus</keyword>
<dbReference type="CDD" id="cd00067">
    <property type="entry name" value="GAL4"/>
    <property type="match status" value="1"/>
</dbReference>
<dbReference type="EMBL" id="KV441478">
    <property type="protein sequence ID" value="OAG20482.1"/>
    <property type="molecule type" value="Genomic_DNA"/>
</dbReference>
<proteinExistence type="predicted"/>
<keyword evidence="1" id="KW-0479">Metal-binding</keyword>
<dbReference type="GO" id="GO:0000981">
    <property type="term" value="F:DNA-binding transcription factor activity, RNA polymerase II-specific"/>
    <property type="evidence" value="ECO:0007669"/>
    <property type="project" value="InterPro"/>
</dbReference>
<feature type="domain" description="Zn(2)-C6 fungal-type" evidence="7">
    <location>
        <begin position="29"/>
        <end position="59"/>
    </location>
</feature>
<dbReference type="SUPFAM" id="SSF57701">
    <property type="entry name" value="Zn2/Cys6 DNA-binding domain"/>
    <property type="match status" value="1"/>
</dbReference>
<dbReference type="VEuPathDB" id="FungiDB:CC77DRAFT_1008549"/>
<evidence type="ECO:0000256" key="6">
    <source>
        <dbReference type="SAM" id="MobiDB-lite"/>
    </source>
</evidence>
<dbReference type="GO" id="GO:0000978">
    <property type="term" value="F:RNA polymerase II cis-regulatory region sequence-specific DNA binding"/>
    <property type="evidence" value="ECO:0007669"/>
    <property type="project" value="TreeGrafter"/>
</dbReference>
<dbReference type="InterPro" id="IPR001138">
    <property type="entry name" value="Zn2Cys6_DnaBD"/>
</dbReference>
<dbReference type="RefSeq" id="XP_018385903.1">
    <property type="nucleotide sequence ID" value="XM_018523538.1"/>
</dbReference>
<name>A0A177DN95_ALTAL</name>
<evidence type="ECO:0000256" key="4">
    <source>
        <dbReference type="ARBA" id="ARBA00023163"/>
    </source>
</evidence>
<evidence type="ECO:0000256" key="1">
    <source>
        <dbReference type="ARBA" id="ARBA00022723"/>
    </source>
</evidence>
<dbReference type="OMA" id="ECRLNGF"/>
<feature type="compositionally biased region" description="Basic and acidic residues" evidence="6">
    <location>
        <begin position="1"/>
        <end position="12"/>
    </location>
</feature>
<accession>A0A177DN95</accession>
<dbReference type="PANTHER" id="PTHR47424">
    <property type="entry name" value="REGULATORY PROTEIN GAL4"/>
    <property type="match status" value="1"/>
</dbReference>
<dbReference type="GO" id="GO:0008270">
    <property type="term" value="F:zinc ion binding"/>
    <property type="evidence" value="ECO:0007669"/>
    <property type="project" value="InterPro"/>
</dbReference>
<evidence type="ECO:0000313" key="9">
    <source>
        <dbReference type="Proteomes" id="UP000077248"/>
    </source>
</evidence>
<dbReference type="Proteomes" id="UP000077248">
    <property type="component" value="Unassembled WGS sequence"/>
</dbReference>
<evidence type="ECO:0000256" key="2">
    <source>
        <dbReference type="ARBA" id="ARBA00023015"/>
    </source>
</evidence>
<dbReference type="AlphaFoldDB" id="A0A177DN95"/>
<dbReference type="SMART" id="SM00906">
    <property type="entry name" value="Fungal_trans"/>
    <property type="match status" value="1"/>
</dbReference>
<dbReference type="PROSITE" id="PS00463">
    <property type="entry name" value="ZN2_CY6_FUNGAL_1"/>
    <property type="match status" value="1"/>
</dbReference>
<dbReference type="SMART" id="SM00066">
    <property type="entry name" value="GAL4"/>
    <property type="match status" value="1"/>
</dbReference>
<evidence type="ECO:0000256" key="3">
    <source>
        <dbReference type="ARBA" id="ARBA00023125"/>
    </source>
</evidence>
<reference evidence="8 9" key="1">
    <citation type="submission" date="2016-05" db="EMBL/GenBank/DDBJ databases">
        <title>Comparative analysis of secretome profiles of manganese(II)-oxidizing ascomycete fungi.</title>
        <authorList>
            <consortium name="DOE Joint Genome Institute"/>
            <person name="Zeiner C.A."/>
            <person name="Purvine S.O."/>
            <person name="Zink E.M."/>
            <person name="Wu S."/>
            <person name="Pasa-Tolic L."/>
            <person name="Chaput D.L."/>
            <person name="Haridas S."/>
            <person name="Grigoriev I.V."/>
            <person name="Santelli C.M."/>
            <person name="Hansel C.M."/>
        </authorList>
    </citation>
    <scope>NUCLEOTIDE SEQUENCE [LARGE SCALE GENOMIC DNA]</scope>
    <source>
        <strain evidence="8 9">SRC1lrK2f</strain>
    </source>
</reference>
<dbReference type="GeneID" id="29109132"/>
<dbReference type="KEGG" id="aalt:CC77DRAFT_1008549"/>
<dbReference type="InterPro" id="IPR007219">
    <property type="entry name" value="XnlR_reg_dom"/>
</dbReference>
<evidence type="ECO:0000256" key="5">
    <source>
        <dbReference type="ARBA" id="ARBA00023242"/>
    </source>
</evidence>
<dbReference type="PROSITE" id="PS50048">
    <property type="entry name" value="ZN2_CY6_FUNGAL_2"/>
    <property type="match status" value="1"/>
</dbReference>
<keyword evidence="9" id="KW-1185">Reference proteome</keyword>
<dbReference type="PANTHER" id="PTHR47424:SF3">
    <property type="entry name" value="REGULATORY PROTEIN GAL4"/>
    <property type="match status" value="1"/>
</dbReference>
<organism evidence="8 9">
    <name type="scientific">Alternaria alternata</name>
    <name type="common">Alternaria rot fungus</name>
    <name type="synonym">Torula alternata</name>
    <dbReference type="NCBI Taxonomy" id="5599"/>
    <lineage>
        <taxon>Eukaryota</taxon>
        <taxon>Fungi</taxon>
        <taxon>Dikarya</taxon>
        <taxon>Ascomycota</taxon>
        <taxon>Pezizomycotina</taxon>
        <taxon>Dothideomycetes</taxon>
        <taxon>Pleosporomycetidae</taxon>
        <taxon>Pleosporales</taxon>
        <taxon>Pleosporineae</taxon>
        <taxon>Pleosporaceae</taxon>
        <taxon>Alternaria</taxon>
        <taxon>Alternaria sect. Alternaria</taxon>
        <taxon>Alternaria alternata complex</taxon>
    </lineage>
</organism>
<feature type="region of interest" description="Disordered" evidence="6">
    <location>
        <begin position="1"/>
        <end position="22"/>
    </location>
</feature>
<keyword evidence="4" id="KW-0804">Transcription</keyword>
<sequence>MSAQSSHERSEQAQESGTPANKRRRVGLACNACRMRKSRCDGQRPSCSPCVSLDFDCQYESSESATNIIVRKDYISDLESRMTAMESKLQRVDDVLRGHLLPCANNRQATMDSSAIAQSQRNESSHPPNRADIDQALVAGVEEPQDDDAATNGMAMVFADEHTSAFFGESSNINFTRLLLRAVATARQADIQVPGTKDHASFLYDSNVPSINHGRSQSKTPSMISAKISSTSLPEVAVMNRLIDTYFDTAGIVFPFLHEEATRKTYSECLENGFKRARRTWLGTLNMMFALTTMLDRENFPSAKKRFERGDLYYHRAVELCGELSKHVVSLEIVHYLLMVVMYCQGTQRSVQAWNIHGLLTRSAMALGLHSPVAGGNLEPIQAEHQRRTWVVIYCLDKVLSAAFGRPASVPDEYVVDRQPSAALFQTSSMTESGADIPGDFLVVSFELYQVMSKSLREQYSATVQKHIDLDNLKTLQTSVELRKSLRMWAANLPSYLGLCESHPRILAENSRLNRLRVILSLRYHNLSILVHRPLLSITIGHLFRKDDDAINNPPYFIQLAMAEAEECVQSAETTINIAHAVISADSTSKNNLGAWYFTLYYVFTASLVISARLLWTQHESLHLDLAAIEHSRKLLKKAEQVFQHLDSDNSLVLSCWKYIYELSIMCQYHGGINTQDPISQVQLTETAAWPNIWADPVSMPDSFLTMPPDANDIEAYQLFAKEMFDPSTFEINPYVY</sequence>
<gene>
    <name evidence="8" type="ORF">CC77DRAFT_1008549</name>
</gene>
<evidence type="ECO:0000259" key="7">
    <source>
        <dbReference type="PROSITE" id="PS50048"/>
    </source>
</evidence>
<evidence type="ECO:0000313" key="8">
    <source>
        <dbReference type="EMBL" id="OAG20482.1"/>
    </source>
</evidence>
<dbReference type="GO" id="GO:0000435">
    <property type="term" value="P:positive regulation of transcription from RNA polymerase II promoter by galactose"/>
    <property type="evidence" value="ECO:0007669"/>
    <property type="project" value="TreeGrafter"/>
</dbReference>
<dbReference type="Pfam" id="PF00172">
    <property type="entry name" value="Zn_clus"/>
    <property type="match status" value="1"/>
</dbReference>
<dbReference type="InterPro" id="IPR051127">
    <property type="entry name" value="Fungal_SecMet_Regulators"/>
</dbReference>
<dbReference type="CDD" id="cd12148">
    <property type="entry name" value="fungal_TF_MHR"/>
    <property type="match status" value="1"/>
</dbReference>